<keyword evidence="4" id="KW-1185">Reference proteome</keyword>
<dbReference type="InterPro" id="IPR013785">
    <property type="entry name" value="Aldolase_TIM"/>
</dbReference>
<dbReference type="CDD" id="cd07944">
    <property type="entry name" value="DRE_TIM_HOA_like"/>
    <property type="match status" value="1"/>
</dbReference>
<proteinExistence type="predicted"/>
<protein>
    <recommendedName>
        <fullName evidence="2">Pyruvate carboxyltransferase domain-containing protein</fullName>
    </recommendedName>
</protein>
<dbReference type="PROSITE" id="PS50991">
    <property type="entry name" value="PYR_CT"/>
    <property type="match status" value="1"/>
</dbReference>
<dbReference type="RefSeq" id="WP_150940838.1">
    <property type="nucleotide sequence ID" value="NZ_WAAT01000052.1"/>
</dbReference>
<dbReference type="PANTHER" id="PTHR10277">
    <property type="entry name" value="HOMOCITRATE SYNTHASE-RELATED"/>
    <property type="match status" value="1"/>
</dbReference>
<evidence type="ECO:0000256" key="1">
    <source>
        <dbReference type="ARBA" id="ARBA00023211"/>
    </source>
</evidence>
<evidence type="ECO:0000313" key="3">
    <source>
        <dbReference type="EMBL" id="KAB1066517.1"/>
    </source>
</evidence>
<sequence length="516" mass="58116">MINNTKILDCTLRDGGYYTNWDFDNKLVLNYCKLMESLPIDYVEIGYRSISLKGYLGEYFYLPVYLLKRLKLLMPSKKLTIILNEKDIRPEHLDEVLAPCKPYVTLVRIAIDPKNFERAIALAVAVKSMGFEVGFNVMYMSKWKEDPSFLDLLEGIDETVDYFYMVDSFGGVNPSEVQEIISLVKSKTNIPLGFHGHNNLEMALINTLTAVEQGCSIIDGTITGMGRGAGNLRTELFLIYSSSRGNIDINYTELGNVVSGFEALKSNYNWGTNLPYMFSGANSLPQKQVMEWVGLNRYPISSILNALKNQKDDVSDNIKLPVLEKSSTFKKAVILGGGNYAKEHEDAIKILIEKDENICLIHAGTRNVSSYLDSKSKQFYTLIGFESEKLLNQIGDFSKIKHKCIYPPYPRKMGTIIPEEIKDDSLEVEEIEFTNLTSESPLCIAVQAAIDLGVSSILLAGFDGYETTLNQHQFTLSQENQQIIDDLLEVDNVELVSITPTKYKNIITKSIYSLIE</sequence>
<dbReference type="AlphaFoldDB" id="A0A6N6MCV0"/>
<dbReference type="GO" id="GO:0009098">
    <property type="term" value="P:L-leucine biosynthetic process"/>
    <property type="evidence" value="ECO:0007669"/>
    <property type="project" value="TreeGrafter"/>
</dbReference>
<dbReference type="SUPFAM" id="SSF51569">
    <property type="entry name" value="Aldolase"/>
    <property type="match status" value="1"/>
</dbReference>
<accession>A0A6N6MCV0</accession>
<evidence type="ECO:0000313" key="4">
    <source>
        <dbReference type="Proteomes" id="UP000441333"/>
    </source>
</evidence>
<dbReference type="Gene3D" id="3.20.20.70">
    <property type="entry name" value="Aldolase class I"/>
    <property type="match status" value="1"/>
</dbReference>
<dbReference type="GO" id="GO:0003852">
    <property type="term" value="F:2-isopropylmalate synthase activity"/>
    <property type="evidence" value="ECO:0007669"/>
    <property type="project" value="TreeGrafter"/>
</dbReference>
<feature type="domain" description="Pyruvate carboxyltransferase" evidence="2">
    <location>
        <begin position="5"/>
        <end position="255"/>
    </location>
</feature>
<dbReference type="PANTHER" id="PTHR10277:SF9">
    <property type="entry name" value="2-ISOPROPYLMALATE SYNTHASE 1, CHLOROPLASTIC-RELATED"/>
    <property type="match status" value="1"/>
</dbReference>
<evidence type="ECO:0000259" key="2">
    <source>
        <dbReference type="PROSITE" id="PS50991"/>
    </source>
</evidence>
<organism evidence="3 4">
    <name type="scientific">Pseudotamlana haliotis</name>
    <dbReference type="NCBI Taxonomy" id="2614804"/>
    <lineage>
        <taxon>Bacteria</taxon>
        <taxon>Pseudomonadati</taxon>
        <taxon>Bacteroidota</taxon>
        <taxon>Flavobacteriia</taxon>
        <taxon>Flavobacteriales</taxon>
        <taxon>Flavobacteriaceae</taxon>
        <taxon>Pseudotamlana</taxon>
    </lineage>
</organism>
<dbReference type="Pfam" id="PF00682">
    <property type="entry name" value="HMGL-like"/>
    <property type="match status" value="1"/>
</dbReference>
<gene>
    <name evidence="3" type="ORF">F6U93_13930</name>
</gene>
<keyword evidence="1" id="KW-0464">Manganese</keyword>
<reference evidence="3 4" key="1">
    <citation type="submission" date="2019-09" db="EMBL/GenBank/DDBJ databases">
        <authorList>
            <person name="Cao W.R."/>
        </authorList>
    </citation>
    <scope>NUCLEOTIDE SEQUENCE [LARGE SCALE GENOMIC DNA]</scope>
    <source>
        <strain evidence="3 4">B1N29</strain>
    </source>
</reference>
<comment type="caution">
    <text evidence="3">The sequence shown here is derived from an EMBL/GenBank/DDBJ whole genome shotgun (WGS) entry which is preliminary data.</text>
</comment>
<dbReference type="Proteomes" id="UP000441333">
    <property type="component" value="Unassembled WGS sequence"/>
</dbReference>
<dbReference type="EMBL" id="WAAT01000052">
    <property type="protein sequence ID" value="KAB1066517.1"/>
    <property type="molecule type" value="Genomic_DNA"/>
</dbReference>
<name>A0A6N6MCV0_9FLAO</name>
<dbReference type="InterPro" id="IPR000891">
    <property type="entry name" value="PYR_CT"/>
</dbReference>
<dbReference type="InterPro" id="IPR050073">
    <property type="entry name" value="2-IPM_HCS-like"/>
</dbReference>